<protein>
    <submittedName>
        <fullName evidence="1">Uncharacterized protein</fullName>
    </submittedName>
</protein>
<organism evidence="1 2">
    <name type="scientific">Salibacterium halotolerans</name>
    <dbReference type="NCBI Taxonomy" id="1884432"/>
    <lineage>
        <taxon>Bacteria</taxon>
        <taxon>Bacillati</taxon>
        <taxon>Bacillota</taxon>
        <taxon>Bacilli</taxon>
        <taxon>Bacillales</taxon>
        <taxon>Bacillaceae</taxon>
    </lineage>
</organism>
<reference evidence="2" key="1">
    <citation type="submission" date="2016-10" db="EMBL/GenBank/DDBJ databases">
        <authorList>
            <person name="Varghese N."/>
            <person name="Submissions S."/>
        </authorList>
    </citation>
    <scope>NUCLEOTIDE SEQUENCE [LARGE SCALE GENOMIC DNA]</scope>
    <source>
        <strain evidence="2">S7</strain>
    </source>
</reference>
<accession>A0A1I5MKV5</accession>
<evidence type="ECO:0000313" key="2">
    <source>
        <dbReference type="Proteomes" id="UP000198892"/>
    </source>
</evidence>
<dbReference type="RefSeq" id="WP_093335102.1">
    <property type="nucleotide sequence ID" value="NZ_FOXD01000002.1"/>
</dbReference>
<dbReference type="AlphaFoldDB" id="A0A1I5MKV5"/>
<proteinExistence type="predicted"/>
<dbReference type="Proteomes" id="UP000198892">
    <property type="component" value="Unassembled WGS sequence"/>
</dbReference>
<sequence>MRYYEIHHPYYAMIKAEDENEAVKEYINSVAGDEGEEGSLMKEMDEIDRDTAIIKFSMAAGEGEEKTAITEKKRHFNDEDYSILLIDGALV</sequence>
<gene>
    <name evidence="1" type="ORF">SAMN05518683_102271</name>
</gene>
<dbReference type="STRING" id="1884432.SAMN05518683_102271"/>
<keyword evidence="2" id="KW-1185">Reference proteome</keyword>
<dbReference type="EMBL" id="FOXD01000002">
    <property type="protein sequence ID" value="SFP10225.1"/>
    <property type="molecule type" value="Genomic_DNA"/>
</dbReference>
<evidence type="ECO:0000313" key="1">
    <source>
        <dbReference type="EMBL" id="SFP10225.1"/>
    </source>
</evidence>
<name>A0A1I5MKV5_9BACI</name>